<feature type="transmembrane region" description="Helical" evidence="8">
    <location>
        <begin position="189"/>
        <end position="213"/>
    </location>
</feature>
<dbReference type="GO" id="GO:0042246">
    <property type="term" value="P:tissue regeneration"/>
    <property type="evidence" value="ECO:0007669"/>
    <property type="project" value="InterPro"/>
</dbReference>
<dbReference type="InterPro" id="IPR007007">
    <property type="entry name" value="Ninjurin"/>
</dbReference>
<dbReference type="Proteomes" id="UP001274896">
    <property type="component" value="Unassembled WGS sequence"/>
</dbReference>
<name>A0AAE0QE18_9TELE</name>
<evidence type="ECO:0000313" key="10">
    <source>
        <dbReference type="Proteomes" id="UP001274896"/>
    </source>
</evidence>
<reference evidence="9" key="1">
    <citation type="submission" date="2023-06" db="EMBL/GenBank/DDBJ databases">
        <title>Male Hemibagrus guttatus genome.</title>
        <authorList>
            <person name="Bian C."/>
        </authorList>
    </citation>
    <scope>NUCLEOTIDE SEQUENCE</scope>
    <source>
        <strain evidence="9">Male_cb2023</strain>
        <tissue evidence="9">Muscle</tissue>
    </source>
</reference>
<feature type="region of interest" description="Disordered" evidence="7">
    <location>
        <begin position="98"/>
        <end position="123"/>
    </location>
</feature>
<gene>
    <name evidence="9" type="ORF">QTP70_034188</name>
</gene>
<feature type="transmembrane region" description="Helical" evidence="8">
    <location>
        <begin position="234"/>
        <end position="254"/>
    </location>
</feature>
<keyword evidence="6 8" id="KW-0472">Membrane</keyword>
<evidence type="ECO:0008006" key="11">
    <source>
        <dbReference type="Google" id="ProtNLM"/>
    </source>
</evidence>
<dbReference type="Pfam" id="PF04923">
    <property type="entry name" value="Ninjurin"/>
    <property type="match status" value="1"/>
</dbReference>
<evidence type="ECO:0000256" key="5">
    <source>
        <dbReference type="ARBA" id="ARBA00022989"/>
    </source>
</evidence>
<proteinExistence type="inferred from homology"/>
<keyword evidence="10" id="KW-1185">Reference proteome</keyword>
<dbReference type="GO" id="GO:0007155">
    <property type="term" value="P:cell adhesion"/>
    <property type="evidence" value="ECO:0007669"/>
    <property type="project" value="UniProtKB-KW"/>
</dbReference>
<feature type="compositionally biased region" description="Basic and acidic residues" evidence="7">
    <location>
        <begin position="98"/>
        <end position="115"/>
    </location>
</feature>
<evidence type="ECO:0000256" key="3">
    <source>
        <dbReference type="ARBA" id="ARBA00022692"/>
    </source>
</evidence>
<accession>A0AAE0QE18</accession>
<feature type="region of interest" description="Disordered" evidence="7">
    <location>
        <begin position="43"/>
        <end position="82"/>
    </location>
</feature>
<organism evidence="9 10">
    <name type="scientific">Hemibagrus guttatus</name>
    <dbReference type="NCBI Taxonomy" id="175788"/>
    <lineage>
        <taxon>Eukaryota</taxon>
        <taxon>Metazoa</taxon>
        <taxon>Chordata</taxon>
        <taxon>Craniata</taxon>
        <taxon>Vertebrata</taxon>
        <taxon>Euteleostomi</taxon>
        <taxon>Actinopterygii</taxon>
        <taxon>Neopterygii</taxon>
        <taxon>Teleostei</taxon>
        <taxon>Ostariophysi</taxon>
        <taxon>Siluriformes</taxon>
        <taxon>Bagridae</taxon>
        <taxon>Hemibagrus</taxon>
    </lineage>
</organism>
<keyword evidence="4" id="KW-0130">Cell adhesion</keyword>
<evidence type="ECO:0000256" key="4">
    <source>
        <dbReference type="ARBA" id="ARBA00022889"/>
    </source>
</evidence>
<evidence type="ECO:0000256" key="6">
    <source>
        <dbReference type="ARBA" id="ARBA00023136"/>
    </source>
</evidence>
<dbReference type="AlphaFoldDB" id="A0AAE0QE18"/>
<dbReference type="EMBL" id="JAUCMX010000018">
    <property type="protein sequence ID" value="KAK3518245.1"/>
    <property type="molecule type" value="Genomic_DNA"/>
</dbReference>
<comment type="caution">
    <text evidence="9">The sequence shown here is derived from an EMBL/GenBank/DDBJ whole genome shotgun (WGS) entry which is preliminary data.</text>
</comment>
<keyword evidence="5 8" id="KW-1133">Transmembrane helix</keyword>
<evidence type="ECO:0000256" key="8">
    <source>
        <dbReference type="SAM" id="Phobius"/>
    </source>
</evidence>
<evidence type="ECO:0000256" key="2">
    <source>
        <dbReference type="ARBA" id="ARBA00008141"/>
    </source>
</evidence>
<evidence type="ECO:0000256" key="7">
    <source>
        <dbReference type="SAM" id="MobiDB-lite"/>
    </source>
</evidence>
<dbReference type="PANTHER" id="PTHR12316:SF24">
    <property type="entry name" value="NINJURIN-2"/>
    <property type="match status" value="1"/>
</dbReference>
<sequence>MKGTLNASAYQDILDNFMLPTLWEHSFIVYRLSDLFSGHGEPVPIPGATGHQGRIHPGRSANPSQGAHTHSHSLTQSHTTDNLEMPVNLPHMFLDWGRKPEYPEETPEARGEHANSTHTAEVGIEPPTLGVGLGPSNVVMGYFPLLQRLNMNQYATKKTVAESMLDVALLMANASQLKAVVEQGPEFKYYLTVIVLIAVSLLFQVLAGVFFILMARKDLNVVSNHRKLDVMNNIATALVFLTVIINIFITAFGVQKSGLYHQQ</sequence>
<dbReference type="GO" id="GO:0016020">
    <property type="term" value="C:membrane"/>
    <property type="evidence" value="ECO:0007669"/>
    <property type="project" value="UniProtKB-SubCell"/>
</dbReference>
<protein>
    <recommendedName>
        <fullName evidence="11">Ninjurin 2</fullName>
    </recommendedName>
</protein>
<comment type="subcellular location">
    <subcellularLocation>
        <location evidence="1">Membrane</location>
        <topology evidence="1">Multi-pass membrane protein</topology>
    </subcellularLocation>
</comment>
<evidence type="ECO:0000256" key="1">
    <source>
        <dbReference type="ARBA" id="ARBA00004141"/>
    </source>
</evidence>
<dbReference type="PANTHER" id="PTHR12316">
    <property type="entry name" value="NINJURIN-RELATED"/>
    <property type="match status" value="1"/>
</dbReference>
<keyword evidence="3 8" id="KW-0812">Transmembrane</keyword>
<comment type="similarity">
    <text evidence="2">Belongs to the ninjurin family.</text>
</comment>
<evidence type="ECO:0000313" key="9">
    <source>
        <dbReference type="EMBL" id="KAK3518245.1"/>
    </source>
</evidence>